<evidence type="ECO:0000259" key="4">
    <source>
        <dbReference type="PROSITE" id="PS50837"/>
    </source>
</evidence>
<feature type="repeat" description="WD" evidence="2">
    <location>
        <begin position="1226"/>
        <end position="1267"/>
    </location>
</feature>
<dbReference type="PANTHER" id="PTHR10039:SF5">
    <property type="entry name" value="NACHT DOMAIN-CONTAINING PROTEIN"/>
    <property type="match status" value="1"/>
</dbReference>
<evidence type="ECO:0000313" key="6">
    <source>
        <dbReference type="Proteomes" id="UP000008984"/>
    </source>
</evidence>
<keyword evidence="1" id="KW-0677">Repeat</keyword>
<dbReference type="InterPro" id="IPR007111">
    <property type="entry name" value="NACHT_NTPase"/>
</dbReference>
<dbReference type="InterPro" id="IPR015943">
    <property type="entry name" value="WD40/YVTN_repeat-like_dom_sf"/>
</dbReference>
<dbReference type="Pfam" id="PF17100">
    <property type="entry name" value="NACHT_N"/>
    <property type="match status" value="1"/>
</dbReference>
<feature type="domain" description="NACHT" evidence="4">
    <location>
        <begin position="432"/>
        <end position="584"/>
    </location>
</feature>
<dbReference type="GeneID" id="18480825"/>
<dbReference type="Pfam" id="PF00400">
    <property type="entry name" value="WD40"/>
    <property type="match status" value="2"/>
</dbReference>
<sequence length="1559" mass="175577">MPRRSISAFFKGLQSRNGKGKGRAEKSSSGSKDEKLSRRSVSRDSQLSTPRNVPVVLPPDALSSLSVSREPELPTPGSGVPVPPAEASTLTAEPQTTEEKKKAASCAQELWDEAYDELKNEETKLLQAYEVILSNRLSDPSFSSGGTDVNIIGSGDERRAQLLLVIEAAQKKTHTEAKIKENIGEGMKVVNSVRGVISAAVQAAPQAALPWSLVTMSLDVGISPAQCAVEFELTFGGKILQNPLKQHQRQTEGISYTAKRMEWYWSLSNELFDRAGTANPSITPTMRDALLSRLRELYKKIILFQVKSICSYYRNRGLQLLREFAMLDDWEESMKEIRVLEQEVQNDCNAYMGLERTSLSHHIKECLENLLALQVKDLEQQDRDCLRDLYITNPRNDRKRLLEAKGGLLPDSFKWVMKSATFQQWHREKQTNLLWIKGDPGKGKTMIICGVSEELESMGPYPDLVSYFFCQGTDPNFNSATAVLRGLIYLLAIQRPSLISHLQEEYKNVGSRALFDGVNAWITLSSIFRSMLEDPALESACLVLDALDECDSGRKFLLDLIVESTSLAPHIKWVLSSRNSPDIEAKLVNCPTAVVIDLESNDRHVTDSVDAYVRARIQQLNLIQDNEELHTKLHRAIIEKSNGTFLWAALVFKELEELRTYDDDAEILELLQEIPSGLIALYDRMVDQIERLSRNDQQRCRNLLAVMATAYQPLDLGATPIMAGLKDRLARSEPLKTLIKTCGSFLTVRDNVVYFVHQSAKDYLVGEGYHRIFQHGTEAVHRDLFYRSMDALQKPGRLRPNIYSLPYPGVNVHEVSIPQPDPLADIQYCCVAWLRHFCDGFFGAHSTKKDDLLEGIEKALNFLKIHFLHWIESLSLLRNIQVGVVFLRSLVKHLSGRLEPDDSYEFFQDAARFMFYNRYILETAPLQTYVSALIFSPSRSQVRLHFKDTLSWIKTSPKVDDDWISSCVNTLYASGVQTVAFSNDSLRLTASFVDGRGRSWDIATGDLVCVYDFDSVDFDAPAFSENHNFLFVSSATKNTVWDIEVGKLIQELDVGFLLFLMPKALFSADDRLLALIFEEHLGIWDLSTGRLVRKILCSSSRRAVAISRDFELLATESYRREATREWIAMQVSDIATSEVLYELETEVSVFDDIMAISRDFRYLVSAGKHLQVLHIPSGAESITVKDYDKNISSIAFSDDSTLLALGLKDGGVEVWSLETKVKIGSYEGHTDDVQFMVFSRDDKLLATASADETIKVWAIDLSNPVDDSPDAIANNCIFNHVALSEDRNHVVYNSDGGNINVWHRHENRQLPGIRQSRPLPDKNAEGVKLWEWQGAPAISKGSRLIAFECVYSAGQLCDRLHQIEVWDINLRPIAQIPLEKRIDSQADLAFLPDGDLLAAAHHRDELTIVTVWRAETGELISEFDTSGPVRFCVYQANLYLATETGCYSIDRSDVGNPCLIHFRPIATDSFPGFGYYLKSSEDTYNGDWVAWNGKRIIWLPVNYRPRGGVSFCAAASEVVIGTARRDFVTMEFEEPPHTAYDQKEFLLQSQASPDTNDHP</sequence>
<dbReference type="OrthoDB" id="538223at2759"/>
<dbReference type="Gene3D" id="2.130.10.10">
    <property type="entry name" value="YVTN repeat-like/Quinoprotein amine dehydrogenase"/>
    <property type="match status" value="2"/>
</dbReference>
<evidence type="ECO:0000256" key="1">
    <source>
        <dbReference type="ARBA" id="ARBA00022737"/>
    </source>
</evidence>
<dbReference type="STRING" id="431241.G0RC65"/>
<name>G0RC65_HYPJQ</name>
<gene>
    <name evidence="5" type="ORF">TRIREDRAFT_104359</name>
</gene>
<feature type="repeat" description="WD" evidence="2">
    <location>
        <begin position="1184"/>
        <end position="1225"/>
    </location>
</feature>
<protein>
    <submittedName>
        <fullName evidence="5">Predicted protein</fullName>
    </submittedName>
</protein>
<dbReference type="InterPro" id="IPR027417">
    <property type="entry name" value="P-loop_NTPase"/>
</dbReference>
<dbReference type="SMART" id="SM00320">
    <property type="entry name" value="WD40"/>
    <property type="match status" value="4"/>
</dbReference>
<dbReference type="InterPro" id="IPR011047">
    <property type="entry name" value="Quinoprotein_ADH-like_sf"/>
</dbReference>
<dbReference type="PROSITE" id="PS50837">
    <property type="entry name" value="NACHT"/>
    <property type="match status" value="1"/>
</dbReference>
<reference evidence="5 6" key="1">
    <citation type="journal article" date="2008" name="Nat. Biotechnol.">
        <title>Genome sequencing and analysis of the biomass-degrading fungus Trichoderma reesei (syn. Hypocrea jecorina).</title>
        <authorList>
            <person name="Martinez D."/>
            <person name="Berka R.M."/>
            <person name="Henrissat B."/>
            <person name="Saloheimo M."/>
            <person name="Arvas M."/>
            <person name="Baker S.E."/>
            <person name="Chapman J."/>
            <person name="Chertkov O."/>
            <person name="Coutinho P.M."/>
            <person name="Cullen D."/>
            <person name="Danchin E.G."/>
            <person name="Grigoriev I.V."/>
            <person name="Harris P."/>
            <person name="Jackson M."/>
            <person name="Kubicek C.P."/>
            <person name="Han C.S."/>
            <person name="Ho I."/>
            <person name="Larrondo L.F."/>
            <person name="de Leon A.L."/>
            <person name="Magnuson J.K."/>
            <person name="Merino S."/>
            <person name="Misra M."/>
            <person name="Nelson B."/>
            <person name="Putnam N."/>
            <person name="Robbertse B."/>
            <person name="Salamov A.A."/>
            <person name="Schmoll M."/>
            <person name="Terry A."/>
            <person name="Thayer N."/>
            <person name="Westerholm-Parvinen A."/>
            <person name="Schoch C.L."/>
            <person name="Yao J."/>
            <person name="Barabote R."/>
            <person name="Nelson M.A."/>
            <person name="Detter C."/>
            <person name="Bruce D."/>
            <person name="Kuske C.R."/>
            <person name="Xie G."/>
            <person name="Richardson P."/>
            <person name="Rokhsar D.S."/>
            <person name="Lucas S.M."/>
            <person name="Rubin E.M."/>
            <person name="Dunn-Coleman N."/>
            <person name="Ward M."/>
            <person name="Brettin T.S."/>
        </authorList>
    </citation>
    <scope>NUCLEOTIDE SEQUENCE [LARGE SCALE GENOMIC DNA]</scope>
    <source>
        <strain evidence="5 6">QM6a</strain>
    </source>
</reference>
<feature type="region of interest" description="Disordered" evidence="3">
    <location>
        <begin position="1"/>
        <end position="103"/>
    </location>
</feature>
<feature type="compositionally biased region" description="Basic and acidic residues" evidence="3">
    <location>
        <begin position="22"/>
        <end position="37"/>
    </location>
</feature>
<organism evidence="6">
    <name type="scientific">Hypocrea jecorina (strain QM6a)</name>
    <name type="common">Trichoderma reesei</name>
    <dbReference type="NCBI Taxonomy" id="431241"/>
    <lineage>
        <taxon>Eukaryota</taxon>
        <taxon>Fungi</taxon>
        <taxon>Dikarya</taxon>
        <taxon>Ascomycota</taxon>
        <taxon>Pezizomycotina</taxon>
        <taxon>Sordariomycetes</taxon>
        <taxon>Hypocreomycetidae</taxon>
        <taxon>Hypocreales</taxon>
        <taxon>Hypocreaceae</taxon>
        <taxon>Trichoderma</taxon>
    </lineage>
</organism>
<dbReference type="InterPro" id="IPR031359">
    <property type="entry name" value="NACHT_N"/>
</dbReference>
<keyword evidence="2" id="KW-0853">WD repeat</keyword>
<dbReference type="eggNOG" id="KOG0266">
    <property type="taxonomic scope" value="Eukaryota"/>
</dbReference>
<dbReference type="PROSITE" id="PS50294">
    <property type="entry name" value="WD_REPEATS_REGION"/>
    <property type="match status" value="2"/>
</dbReference>
<keyword evidence="6" id="KW-1185">Reference proteome</keyword>
<proteinExistence type="predicted"/>
<dbReference type="VEuPathDB" id="FungiDB:TRIREDRAFT_104359"/>
<dbReference type="InterPro" id="IPR056884">
    <property type="entry name" value="NPHP3-like_N"/>
</dbReference>
<dbReference type="PROSITE" id="PS50082">
    <property type="entry name" value="WD_REPEATS_2"/>
    <property type="match status" value="2"/>
</dbReference>
<dbReference type="Gene3D" id="3.40.50.300">
    <property type="entry name" value="P-loop containing nucleotide triphosphate hydrolases"/>
    <property type="match status" value="1"/>
</dbReference>
<dbReference type="InterPro" id="IPR001680">
    <property type="entry name" value="WD40_rpt"/>
</dbReference>
<dbReference type="PANTHER" id="PTHR10039">
    <property type="entry name" value="AMELOGENIN"/>
    <property type="match status" value="1"/>
</dbReference>
<accession>G0RC65</accession>
<dbReference type="HOGENOM" id="CLU_000288_6_16_1"/>
<evidence type="ECO:0000256" key="3">
    <source>
        <dbReference type="SAM" id="MobiDB-lite"/>
    </source>
</evidence>
<dbReference type="SUPFAM" id="SSF52540">
    <property type="entry name" value="P-loop containing nucleoside triphosphate hydrolases"/>
    <property type="match status" value="1"/>
</dbReference>
<dbReference type="KEGG" id="tre:TRIREDRAFT_104359"/>
<dbReference type="Proteomes" id="UP000008984">
    <property type="component" value="Unassembled WGS sequence"/>
</dbReference>
<dbReference type="SUPFAM" id="SSF63829">
    <property type="entry name" value="Calcium-dependent phosphotriesterase"/>
    <property type="match status" value="1"/>
</dbReference>
<evidence type="ECO:0000256" key="2">
    <source>
        <dbReference type="PROSITE-ProRule" id="PRU00221"/>
    </source>
</evidence>
<dbReference type="RefSeq" id="XP_006962711.1">
    <property type="nucleotide sequence ID" value="XM_006962649.1"/>
</dbReference>
<dbReference type="Pfam" id="PF24883">
    <property type="entry name" value="NPHP3_N"/>
    <property type="match status" value="1"/>
</dbReference>
<evidence type="ECO:0000313" key="5">
    <source>
        <dbReference type="EMBL" id="EGR51171.1"/>
    </source>
</evidence>
<dbReference type="EMBL" id="GL985058">
    <property type="protein sequence ID" value="EGR51171.1"/>
    <property type="molecule type" value="Genomic_DNA"/>
</dbReference>
<dbReference type="SUPFAM" id="SSF50998">
    <property type="entry name" value="Quinoprotein alcohol dehydrogenase-like"/>
    <property type="match status" value="1"/>
</dbReference>